<protein>
    <submittedName>
        <fullName evidence="3">Putative N-acetyl-gamma-glutamyl-phosphate reductase</fullName>
        <ecNumber evidence="3">1.2.1.38</ecNumber>
    </submittedName>
</protein>
<accession>A0A0D6EUK0</accession>
<dbReference type="AlphaFoldDB" id="A0A0D6EUK0"/>
<dbReference type="EC" id="1.2.1.38" evidence="3"/>
<keyword evidence="2" id="KW-0812">Transmembrane</keyword>
<dbReference type="KEGG" id="mbat:BN1208_0056"/>
<evidence type="ECO:0000256" key="2">
    <source>
        <dbReference type="SAM" id="Phobius"/>
    </source>
</evidence>
<feature type="coiled-coil region" evidence="1">
    <location>
        <begin position="61"/>
        <end position="116"/>
    </location>
</feature>
<dbReference type="HOGENOM" id="CLU_2035317_0_0_4"/>
<keyword evidence="2" id="KW-1133">Transmembrane helix</keyword>
<feature type="transmembrane region" description="Helical" evidence="2">
    <location>
        <begin position="27"/>
        <end position="47"/>
    </location>
</feature>
<keyword evidence="1" id="KW-0175">Coiled coil</keyword>
<evidence type="ECO:0000313" key="3">
    <source>
        <dbReference type="EMBL" id="CEZ18952.1"/>
    </source>
</evidence>
<evidence type="ECO:0000313" key="4">
    <source>
        <dbReference type="Proteomes" id="UP000064007"/>
    </source>
</evidence>
<proteinExistence type="predicted"/>
<dbReference type="Proteomes" id="UP000064007">
    <property type="component" value="Chromosome 1"/>
</dbReference>
<keyword evidence="4" id="KW-1185">Reference proteome</keyword>
<dbReference type="EMBL" id="LN827929">
    <property type="protein sequence ID" value="CEZ18952.1"/>
    <property type="molecule type" value="Genomic_DNA"/>
</dbReference>
<organism evidence="3 4">
    <name type="scientific">Candidatus Methylopumilus planktonicus</name>
    <dbReference type="NCBI Taxonomy" id="1581557"/>
    <lineage>
        <taxon>Bacteria</taxon>
        <taxon>Pseudomonadati</taxon>
        <taxon>Pseudomonadota</taxon>
        <taxon>Betaproteobacteria</taxon>
        <taxon>Nitrosomonadales</taxon>
        <taxon>Methylophilaceae</taxon>
        <taxon>Candidatus Methylopumilus</taxon>
    </lineage>
</organism>
<keyword evidence="3" id="KW-0560">Oxidoreductase</keyword>
<keyword evidence="2" id="KW-0472">Membrane</keyword>
<dbReference type="GO" id="GO:0003942">
    <property type="term" value="F:N-acetyl-gamma-glutamyl-phosphate reductase activity"/>
    <property type="evidence" value="ECO:0007669"/>
    <property type="project" value="UniProtKB-EC"/>
</dbReference>
<reference evidence="4" key="1">
    <citation type="submission" date="2014-12" db="EMBL/GenBank/DDBJ databases">
        <authorList>
            <person name="Salcher M.M."/>
        </authorList>
    </citation>
    <scope>NUCLEOTIDE SEQUENCE [LARGE SCALE GENOMIC DNA]</scope>
    <source>
        <strain evidence="4">MMS-10A-171</strain>
    </source>
</reference>
<dbReference type="OrthoDB" id="8538502at2"/>
<dbReference type="RefSeq" id="WP_046486650.1">
    <property type="nucleotide sequence ID" value="NZ_LN827929.1"/>
</dbReference>
<name>A0A0D6EUK0_9PROT</name>
<dbReference type="STRING" id="1581557.BN1208_0056"/>
<sequence length="121" mass="13920">MRKVKRTYRKYFGVTRRRMRIKTGASWHTYLMIAVFSFIGGAGLTYWELNGGSVIGFISKIEALESENQSIQGQLLQQKIEIQLKSISGDKVSGDISKLQEENNKLKEDILFYEKIVGKKR</sequence>
<evidence type="ECO:0000256" key="1">
    <source>
        <dbReference type="SAM" id="Coils"/>
    </source>
</evidence>
<gene>
    <name evidence="3" type="ORF">BN1208_0056</name>
</gene>